<feature type="compositionally biased region" description="Pro residues" evidence="1">
    <location>
        <begin position="551"/>
        <end position="566"/>
    </location>
</feature>
<evidence type="ECO:0000256" key="1">
    <source>
        <dbReference type="SAM" id="MobiDB-lite"/>
    </source>
</evidence>
<evidence type="ECO:0000313" key="2">
    <source>
        <dbReference type="EMBL" id="ETV78847.1"/>
    </source>
</evidence>
<dbReference type="VEuPathDB" id="FungiDB:H257_07671"/>
<feature type="region of interest" description="Disordered" evidence="1">
    <location>
        <begin position="515"/>
        <end position="590"/>
    </location>
</feature>
<dbReference type="GeneID" id="20809667"/>
<gene>
    <name evidence="2" type="ORF">H257_07671</name>
</gene>
<organism evidence="2">
    <name type="scientific">Aphanomyces astaci</name>
    <name type="common">Crayfish plague agent</name>
    <dbReference type="NCBI Taxonomy" id="112090"/>
    <lineage>
        <taxon>Eukaryota</taxon>
        <taxon>Sar</taxon>
        <taxon>Stramenopiles</taxon>
        <taxon>Oomycota</taxon>
        <taxon>Saprolegniomycetes</taxon>
        <taxon>Saprolegniales</taxon>
        <taxon>Verrucalvaceae</taxon>
        <taxon>Aphanomyces</taxon>
    </lineage>
</organism>
<feature type="region of interest" description="Disordered" evidence="1">
    <location>
        <begin position="1"/>
        <end position="73"/>
    </location>
</feature>
<feature type="compositionally biased region" description="Polar residues" evidence="1">
    <location>
        <begin position="41"/>
        <end position="58"/>
    </location>
</feature>
<dbReference type="RefSeq" id="XP_009831566.1">
    <property type="nucleotide sequence ID" value="XM_009833264.1"/>
</dbReference>
<feature type="region of interest" description="Disordered" evidence="1">
    <location>
        <begin position="604"/>
        <end position="641"/>
    </location>
</feature>
<dbReference type="OrthoDB" id="78713at2759"/>
<feature type="compositionally biased region" description="Basic and acidic residues" evidence="1">
    <location>
        <begin position="1"/>
        <end position="12"/>
    </location>
</feature>
<sequence>MASADEKMDLSKRKIPRKTLNEQLPTRTRSRGKEKPVDVATSASTRSDGVTPPRSRSTPGKERTSSSLLNAPPRTFSTALSSAKLLPVEQEQQLQAMLTSNRFEDAATWISGSTYLSEKYQLADVVRLVLDNRQFDLAGRLIREHKLAENQQLVTYFVMELVRSGRFHLAVRYAQELVPHFNAPVVDPSTRPMWTPSTLVKAMIRVQQYKPALKYTLQFHLEGEFPVKKFVQGMLHEKTWLDAFTVILEHKLETAFSLDNLIDNLLGEQQWSAAIKCVKMAKRTAVYTGPVLVRHMIQSGDFLSTLHYLKAFDLTGDVALVRHMLDFMCRYGELYKALKYSVKFGLAAEPAYDPRRLIDMAIDRRQFHVAQLYIKRLKLDDLYQDDLRHIAHEKDHLAASFRALMAEKRQRQLSPDVQARMQACLGDLYEPPSDEERDVVVSVHEQVFAKKQPKETTPSSLLERLRQFKVDDKQQLPSGGSRVFLTSFPAQNAFHSEGTLDQSFADVDRAFAYPSPPPASLPAFSPPLPPSQQPPQYTPPPPPIHRHQFYMPPPPPLPSQPPPPHPSTSFAPSSFAPPPPTPFYGYQPPPITSSVASLAMQFHVHHPLPPPPPPPLPRQTHRSFVPSLSLKPSPVGPKQHQ</sequence>
<reference evidence="2" key="1">
    <citation type="submission" date="2013-12" db="EMBL/GenBank/DDBJ databases">
        <title>The Genome Sequence of Aphanomyces astaci APO3.</title>
        <authorList>
            <consortium name="The Broad Institute Genomics Platform"/>
            <person name="Russ C."/>
            <person name="Tyler B."/>
            <person name="van West P."/>
            <person name="Dieguez-Uribeondo J."/>
            <person name="Young S.K."/>
            <person name="Zeng Q."/>
            <person name="Gargeya S."/>
            <person name="Fitzgerald M."/>
            <person name="Abouelleil A."/>
            <person name="Alvarado L."/>
            <person name="Chapman S.B."/>
            <person name="Gainer-Dewar J."/>
            <person name="Goldberg J."/>
            <person name="Griggs A."/>
            <person name="Gujja S."/>
            <person name="Hansen M."/>
            <person name="Howarth C."/>
            <person name="Imamovic A."/>
            <person name="Ireland A."/>
            <person name="Larimer J."/>
            <person name="McCowan C."/>
            <person name="Murphy C."/>
            <person name="Pearson M."/>
            <person name="Poon T.W."/>
            <person name="Priest M."/>
            <person name="Roberts A."/>
            <person name="Saif S."/>
            <person name="Shea T."/>
            <person name="Sykes S."/>
            <person name="Wortman J."/>
            <person name="Nusbaum C."/>
            <person name="Birren B."/>
        </authorList>
    </citation>
    <scope>NUCLEOTIDE SEQUENCE [LARGE SCALE GENOMIC DNA]</scope>
    <source>
        <strain evidence="2">APO3</strain>
    </source>
</reference>
<dbReference type="STRING" id="112090.W4GGM7"/>
<dbReference type="PANTHER" id="PTHR45733">
    <property type="entry name" value="FORMIN-J"/>
    <property type="match status" value="1"/>
</dbReference>
<protein>
    <submittedName>
        <fullName evidence="2">Uncharacterized protein</fullName>
    </submittedName>
</protein>
<dbReference type="InterPro" id="IPR051144">
    <property type="entry name" value="Formin_homology_domain"/>
</dbReference>
<accession>W4GGM7</accession>
<name>W4GGM7_APHAT</name>
<feature type="compositionally biased region" description="Pro residues" evidence="1">
    <location>
        <begin position="607"/>
        <end position="617"/>
    </location>
</feature>
<proteinExistence type="predicted"/>
<feature type="compositionally biased region" description="Pro residues" evidence="1">
    <location>
        <begin position="515"/>
        <end position="543"/>
    </location>
</feature>
<dbReference type="EMBL" id="KI913129">
    <property type="protein sequence ID" value="ETV78847.1"/>
    <property type="molecule type" value="Genomic_DNA"/>
</dbReference>
<dbReference type="AlphaFoldDB" id="W4GGM7"/>
<feature type="compositionally biased region" description="Pro residues" evidence="1">
    <location>
        <begin position="575"/>
        <end position="590"/>
    </location>
</feature>